<gene>
    <name evidence="9" type="primary">MEOX2_1</name>
    <name evidence="9" type="ORF">OS493_025596</name>
</gene>
<feature type="compositionally biased region" description="Basic and acidic residues" evidence="7">
    <location>
        <begin position="29"/>
        <end position="43"/>
    </location>
</feature>
<dbReference type="EMBL" id="MU825417">
    <property type="protein sequence ID" value="KAJ7390345.1"/>
    <property type="molecule type" value="Genomic_DNA"/>
</dbReference>
<dbReference type="InterPro" id="IPR020479">
    <property type="entry name" value="HD_metazoa"/>
</dbReference>
<feature type="domain" description="Homeobox" evidence="8">
    <location>
        <begin position="85"/>
        <end position="136"/>
    </location>
</feature>
<feature type="compositionally biased region" description="Basic and acidic residues" evidence="7">
    <location>
        <begin position="8"/>
        <end position="17"/>
    </location>
</feature>
<comment type="subcellular location">
    <subcellularLocation>
        <location evidence="1 5 6">Nucleus</location>
    </subcellularLocation>
</comment>
<keyword evidence="2 5" id="KW-0238">DNA-binding</keyword>
<dbReference type="OrthoDB" id="6159439at2759"/>
<accession>A0A9X0D855</accession>
<dbReference type="Proteomes" id="UP001163046">
    <property type="component" value="Unassembled WGS sequence"/>
</dbReference>
<dbReference type="GO" id="GO:0000981">
    <property type="term" value="F:DNA-binding transcription factor activity, RNA polymerase II-specific"/>
    <property type="evidence" value="ECO:0007669"/>
    <property type="project" value="InterPro"/>
</dbReference>
<organism evidence="9 10">
    <name type="scientific">Desmophyllum pertusum</name>
    <dbReference type="NCBI Taxonomy" id="174260"/>
    <lineage>
        <taxon>Eukaryota</taxon>
        <taxon>Metazoa</taxon>
        <taxon>Cnidaria</taxon>
        <taxon>Anthozoa</taxon>
        <taxon>Hexacorallia</taxon>
        <taxon>Scleractinia</taxon>
        <taxon>Caryophylliina</taxon>
        <taxon>Caryophylliidae</taxon>
        <taxon>Desmophyllum</taxon>
    </lineage>
</organism>
<dbReference type="PROSITE" id="PS00027">
    <property type="entry name" value="HOMEOBOX_1"/>
    <property type="match status" value="1"/>
</dbReference>
<evidence type="ECO:0000256" key="5">
    <source>
        <dbReference type="PROSITE-ProRule" id="PRU00108"/>
    </source>
</evidence>
<dbReference type="PANTHER" id="PTHR24324:SF5">
    <property type="entry name" value="HEMATOPOIETICALLY-EXPRESSED HOMEOBOX PROTEIN HHEX"/>
    <property type="match status" value="1"/>
</dbReference>
<dbReference type="SUPFAM" id="SSF46689">
    <property type="entry name" value="Homeodomain-like"/>
    <property type="match status" value="1"/>
</dbReference>
<dbReference type="GO" id="GO:0005634">
    <property type="term" value="C:nucleus"/>
    <property type="evidence" value="ECO:0007669"/>
    <property type="project" value="UniProtKB-SubCell"/>
</dbReference>
<keyword evidence="3 5" id="KW-0371">Homeobox</keyword>
<protein>
    <submittedName>
        <fullName evidence="9">Homeobox protein MOX-2</fullName>
    </submittedName>
</protein>
<evidence type="ECO:0000256" key="4">
    <source>
        <dbReference type="ARBA" id="ARBA00023242"/>
    </source>
</evidence>
<evidence type="ECO:0000259" key="8">
    <source>
        <dbReference type="PROSITE" id="PS50071"/>
    </source>
</evidence>
<feature type="region of interest" description="Disordered" evidence="7">
    <location>
        <begin position="1"/>
        <end position="52"/>
    </location>
</feature>
<dbReference type="PANTHER" id="PTHR24324">
    <property type="entry name" value="HOMEOBOX PROTEIN HHEX"/>
    <property type="match status" value="1"/>
</dbReference>
<dbReference type="InterPro" id="IPR009057">
    <property type="entry name" value="Homeodomain-like_sf"/>
</dbReference>
<evidence type="ECO:0000313" key="9">
    <source>
        <dbReference type="EMBL" id="KAJ7390345.1"/>
    </source>
</evidence>
<evidence type="ECO:0000256" key="7">
    <source>
        <dbReference type="SAM" id="MobiDB-lite"/>
    </source>
</evidence>
<dbReference type="InterPro" id="IPR001356">
    <property type="entry name" value="HD"/>
</dbReference>
<dbReference type="PROSITE" id="PS50071">
    <property type="entry name" value="HOMEOBOX_2"/>
    <property type="match status" value="1"/>
</dbReference>
<reference evidence="9" key="1">
    <citation type="submission" date="2023-01" db="EMBL/GenBank/DDBJ databases">
        <title>Genome assembly of the deep-sea coral Lophelia pertusa.</title>
        <authorList>
            <person name="Herrera S."/>
            <person name="Cordes E."/>
        </authorList>
    </citation>
    <scope>NUCLEOTIDE SEQUENCE</scope>
    <source>
        <strain evidence="9">USNM1676648</strain>
        <tissue evidence="9">Polyp</tissue>
    </source>
</reference>
<keyword evidence="10" id="KW-1185">Reference proteome</keyword>
<dbReference type="CDD" id="cd00086">
    <property type="entry name" value="homeodomain"/>
    <property type="match status" value="1"/>
</dbReference>
<evidence type="ECO:0000256" key="2">
    <source>
        <dbReference type="ARBA" id="ARBA00023125"/>
    </source>
</evidence>
<dbReference type="SMART" id="SM00389">
    <property type="entry name" value="HOX"/>
    <property type="match status" value="1"/>
</dbReference>
<evidence type="ECO:0000256" key="1">
    <source>
        <dbReference type="ARBA" id="ARBA00004123"/>
    </source>
</evidence>
<dbReference type="Pfam" id="PF00046">
    <property type="entry name" value="Homeodomain"/>
    <property type="match status" value="1"/>
</dbReference>
<dbReference type="Gene3D" id="1.10.10.60">
    <property type="entry name" value="Homeodomain-like"/>
    <property type="match status" value="1"/>
</dbReference>
<feature type="DNA-binding region" description="Homeobox" evidence="5">
    <location>
        <begin position="87"/>
        <end position="137"/>
    </location>
</feature>
<proteinExistence type="predicted"/>
<evidence type="ECO:0000256" key="3">
    <source>
        <dbReference type="ARBA" id="ARBA00023155"/>
    </source>
</evidence>
<name>A0A9X0D855_9CNID</name>
<comment type="caution">
    <text evidence="9">The sequence shown here is derived from an EMBL/GenBank/DDBJ whole genome shotgun (WGS) entry which is preliminary data.</text>
</comment>
<dbReference type="InterPro" id="IPR051000">
    <property type="entry name" value="Homeobox_DNA-bind_prot"/>
</dbReference>
<dbReference type="InterPro" id="IPR017970">
    <property type="entry name" value="Homeobox_CS"/>
</dbReference>
<dbReference type="GO" id="GO:0030154">
    <property type="term" value="P:cell differentiation"/>
    <property type="evidence" value="ECO:0007669"/>
    <property type="project" value="TreeGrafter"/>
</dbReference>
<evidence type="ECO:0000256" key="6">
    <source>
        <dbReference type="RuleBase" id="RU000682"/>
    </source>
</evidence>
<dbReference type="GO" id="GO:0000978">
    <property type="term" value="F:RNA polymerase II cis-regulatory region sequence-specific DNA binding"/>
    <property type="evidence" value="ECO:0007669"/>
    <property type="project" value="TreeGrafter"/>
</dbReference>
<evidence type="ECO:0000313" key="10">
    <source>
        <dbReference type="Proteomes" id="UP001163046"/>
    </source>
</evidence>
<sequence length="144" mass="17018">MLIFWQDDPGRDNKKDDNDDDCDKNWIGNEKKRWGEETKRGPREGVGVRQAPCPTRQKSGYALFKSSIGNCKACVSRPNLWLRHFTHDEVQTMEQEFTRDRYVSKEMRAELASKLSLTEKQVKKWFENRRQKEKRSKGRNGKPL</sequence>
<dbReference type="PRINTS" id="PR00024">
    <property type="entry name" value="HOMEOBOX"/>
</dbReference>
<keyword evidence="4 5" id="KW-0539">Nucleus</keyword>
<dbReference type="AlphaFoldDB" id="A0A9X0D855"/>